<evidence type="ECO:0000313" key="2">
    <source>
        <dbReference type="Proteomes" id="UP000447355"/>
    </source>
</evidence>
<sequence length="97" mass="11072">MSEHNTVSKQVEYDPARLVDGLIERMQLKNDAALAKRLDVQPPVISKVRNRRLAIGATLLLRMHDASNLSIAELRDMYGERRTSMRFGPTKVPLDRE</sequence>
<name>A0A845GI81_9BURK</name>
<evidence type="ECO:0008006" key="3">
    <source>
        <dbReference type="Google" id="ProtNLM"/>
    </source>
</evidence>
<proteinExistence type="predicted"/>
<organism evidence="1 2">
    <name type="scientific">Duganella vulcania</name>
    <dbReference type="NCBI Taxonomy" id="2692166"/>
    <lineage>
        <taxon>Bacteria</taxon>
        <taxon>Pseudomonadati</taxon>
        <taxon>Pseudomonadota</taxon>
        <taxon>Betaproteobacteria</taxon>
        <taxon>Burkholderiales</taxon>
        <taxon>Oxalobacteraceae</taxon>
        <taxon>Telluria group</taxon>
        <taxon>Duganella</taxon>
    </lineage>
</organism>
<dbReference type="InterPro" id="IPR010982">
    <property type="entry name" value="Lambda_DNA-bd_dom_sf"/>
</dbReference>
<protein>
    <recommendedName>
        <fullName evidence="3">XRE family transcriptional regulator</fullName>
    </recommendedName>
</protein>
<dbReference type="GO" id="GO:0003677">
    <property type="term" value="F:DNA binding"/>
    <property type="evidence" value="ECO:0007669"/>
    <property type="project" value="InterPro"/>
</dbReference>
<dbReference type="EMBL" id="WWCX01000001">
    <property type="protein sequence ID" value="MYM92768.1"/>
    <property type="molecule type" value="Genomic_DNA"/>
</dbReference>
<dbReference type="Proteomes" id="UP000447355">
    <property type="component" value="Unassembled WGS sequence"/>
</dbReference>
<reference evidence="1" key="1">
    <citation type="submission" date="2019-12" db="EMBL/GenBank/DDBJ databases">
        <title>Novel species isolated from a subtropical stream in China.</title>
        <authorList>
            <person name="Lu H."/>
        </authorList>
    </citation>
    <scope>NUCLEOTIDE SEQUENCE [LARGE SCALE GENOMIC DNA]</scope>
    <source>
        <strain evidence="1">FT81W</strain>
    </source>
</reference>
<dbReference type="SUPFAM" id="SSF47413">
    <property type="entry name" value="lambda repressor-like DNA-binding domains"/>
    <property type="match status" value="1"/>
</dbReference>
<comment type="caution">
    <text evidence="1">The sequence shown here is derived from an EMBL/GenBank/DDBJ whole genome shotgun (WGS) entry which is preliminary data.</text>
</comment>
<gene>
    <name evidence="1" type="ORF">GTP90_02700</name>
</gene>
<evidence type="ECO:0000313" key="1">
    <source>
        <dbReference type="EMBL" id="MYM92768.1"/>
    </source>
</evidence>
<accession>A0A845GI81</accession>
<dbReference type="AlphaFoldDB" id="A0A845GI81"/>